<feature type="coiled-coil region" evidence="2">
    <location>
        <begin position="626"/>
        <end position="653"/>
    </location>
</feature>
<feature type="region of interest" description="Disordered" evidence="3">
    <location>
        <begin position="468"/>
        <end position="492"/>
    </location>
</feature>
<organism evidence="5 6">
    <name type="scientific">Clupea harengus</name>
    <name type="common">Atlantic herring</name>
    <dbReference type="NCBI Taxonomy" id="7950"/>
    <lineage>
        <taxon>Eukaryota</taxon>
        <taxon>Metazoa</taxon>
        <taxon>Chordata</taxon>
        <taxon>Craniata</taxon>
        <taxon>Vertebrata</taxon>
        <taxon>Euteleostomi</taxon>
        <taxon>Actinopterygii</taxon>
        <taxon>Neopterygii</taxon>
        <taxon>Teleostei</taxon>
        <taxon>Clupei</taxon>
        <taxon>Clupeiformes</taxon>
        <taxon>Clupeoidei</taxon>
        <taxon>Clupeidae</taxon>
        <taxon>Clupea</taxon>
    </lineage>
</organism>
<evidence type="ECO:0000313" key="5">
    <source>
        <dbReference type="Proteomes" id="UP000515152"/>
    </source>
</evidence>
<sequence>MPGLQADGVVAALGSPIKKSKLSLKFFQKKETKRALDFSETQPEEQNAQPSEAEEPASFDQVVPGPCPTSPLTCERRENLVPFVGLNNLGNTCYLNSILQVLYHCPGFKEAIKKLYKLSKCRDKQKEAIKKEEQERTEEEEQVPAQMELLGSFYSLITSVEQLQSNFLLNPDKYSEGELSTPPRKLLNSLRQLNPMYEGYLQHDAQEVLQCILAYVQEACEGICKEQQQESEPGEKKEELSTERRSSSSEDDEAGADGQMNGKRKSDTEAGNAKKKPKSQTKGRNTDEEQHQPLTRSKRKSSRSDITTADAIEHPVNGTQEEKEVEEVQEAEKEEGGGGGSEAEEGKIESAPKEAGKRKKRARLSWLKTSSGKQPSIFSKFRSMGRLSSRAESREDHGKEAASACKDTADNTTSEKTKSQPEKECTPQSEEVQGFDVLKSLFQGQLVLRTRCLECECFTERREDFQDISVPVQEDEPAPRDSSSEISPEPKPEVKTLKWAISQFASVERIVGEDKYFCETCHHYTEAERSLLFDKTPEVITIHLKCFAANTSEMDLYAGLSKVNTPLQTPLRLSLEEWSTGTAPRGQPYQLFAVVMHSGVTISSGHYTTYIRMSDLRNIGLREEGAAGEEEGRLEEEKELQALKKEEAAAAAATTTTQDYDDGEVSFSLSARGSSSAPVSTAVTGAKPGVKKSLEGVGLLGGQRSLATYELGGSTKQQQASADKGGFPSGSQPLSGGVKKEKDASVAEGAQGTGVTTPALQNLLDYEGKWLLFDDSEVRLFEEEDFLRACSPETCSTSTPYLLFYRRVAVQK</sequence>
<feature type="region of interest" description="Disordered" evidence="3">
    <location>
        <begin position="35"/>
        <end position="64"/>
    </location>
</feature>
<reference evidence="6" key="1">
    <citation type="submission" date="2025-08" db="UniProtKB">
        <authorList>
            <consortium name="RefSeq"/>
        </authorList>
    </citation>
    <scope>IDENTIFICATION</scope>
</reference>
<dbReference type="CTD" id="7398"/>
<dbReference type="InterPro" id="IPR050164">
    <property type="entry name" value="Peptidase_C19"/>
</dbReference>
<keyword evidence="1" id="KW-0833">Ubl conjugation pathway</keyword>
<keyword evidence="2" id="KW-0175">Coiled coil</keyword>
<protein>
    <recommendedName>
        <fullName evidence="1">Ubiquitin carboxyl-terminal hydrolase</fullName>
        <ecNumber evidence="1">3.4.19.12</ecNumber>
    </recommendedName>
</protein>
<proteinExistence type="inferred from homology"/>
<accession>A0A6P8G6C1</accession>
<dbReference type="InterPro" id="IPR018200">
    <property type="entry name" value="USP_CS"/>
</dbReference>
<dbReference type="PROSITE" id="PS50235">
    <property type="entry name" value="USP_3"/>
    <property type="match status" value="1"/>
</dbReference>
<feature type="region of interest" description="Disordered" evidence="3">
    <location>
        <begin position="712"/>
        <end position="752"/>
    </location>
</feature>
<dbReference type="GO" id="GO:0016579">
    <property type="term" value="P:protein deubiquitination"/>
    <property type="evidence" value="ECO:0007669"/>
    <property type="project" value="InterPro"/>
</dbReference>
<dbReference type="InterPro" id="IPR001394">
    <property type="entry name" value="Peptidase_C19_UCH"/>
</dbReference>
<dbReference type="InterPro" id="IPR033815">
    <property type="entry name" value="USP1"/>
</dbReference>
<name>A0A6P8G6C1_CLUHA</name>
<dbReference type="InterPro" id="IPR028889">
    <property type="entry name" value="USP"/>
</dbReference>
<feature type="compositionally biased region" description="Basic and acidic residues" evidence="3">
    <location>
        <begin position="225"/>
        <end position="248"/>
    </location>
</feature>
<dbReference type="PANTHER" id="PTHR24006:SF905">
    <property type="entry name" value="UBIQUITIN CARBOXYL-TERMINAL HYDROLASE 1"/>
    <property type="match status" value="1"/>
</dbReference>
<comment type="similarity">
    <text evidence="1">Belongs to the peptidase C19 family.</text>
</comment>
<keyword evidence="1" id="KW-0645">Protease</keyword>
<dbReference type="GO" id="GO:0005634">
    <property type="term" value="C:nucleus"/>
    <property type="evidence" value="ECO:0007669"/>
    <property type="project" value="TreeGrafter"/>
</dbReference>
<dbReference type="GeneID" id="105913187"/>
<dbReference type="CDD" id="cd02671">
    <property type="entry name" value="Peptidase_C19O"/>
    <property type="match status" value="1"/>
</dbReference>
<feature type="compositionally biased region" description="Polar residues" evidence="3">
    <location>
        <begin position="367"/>
        <end position="377"/>
    </location>
</feature>
<dbReference type="PROSITE" id="PS00973">
    <property type="entry name" value="USP_2"/>
    <property type="match status" value="1"/>
</dbReference>
<comment type="catalytic activity">
    <reaction evidence="1">
        <text>Thiol-dependent hydrolysis of ester, thioester, amide, peptide and isopeptide bonds formed by the C-terminal Gly of ubiquitin (a 76-residue protein attached to proteins as an intracellular targeting signal).</text>
        <dbReference type="EC" id="3.4.19.12"/>
    </reaction>
</comment>
<dbReference type="Gene3D" id="3.90.70.10">
    <property type="entry name" value="Cysteine proteinases"/>
    <property type="match status" value="2"/>
</dbReference>
<dbReference type="GO" id="GO:0006508">
    <property type="term" value="P:proteolysis"/>
    <property type="evidence" value="ECO:0007669"/>
    <property type="project" value="UniProtKB-KW"/>
</dbReference>
<feature type="compositionally biased region" description="Polar residues" evidence="3">
    <location>
        <begin position="39"/>
        <end position="50"/>
    </location>
</feature>
<dbReference type="InterPro" id="IPR038765">
    <property type="entry name" value="Papain-like_cys_pep_sf"/>
</dbReference>
<feature type="compositionally biased region" description="Basic and acidic residues" evidence="3">
    <location>
        <begin position="389"/>
        <end position="400"/>
    </location>
</feature>
<dbReference type="PROSITE" id="PS00972">
    <property type="entry name" value="USP_1"/>
    <property type="match status" value="1"/>
</dbReference>
<dbReference type="Pfam" id="PF00443">
    <property type="entry name" value="UCH"/>
    <property type="match status" value="1"/>
</dbReference>
<dbReference type="EC" id="3.4.19.12" evidence="1"/>
<evidence type="ECO:0000256" key="2">
    <source>
        <dbReference type="SAM" id="Coils"/>
    </source>
</evidence>
<keyword evidence="5" id="KW-1185">Reference proteome</keyword>
<dbReference type="RefSeq" id="XP_031430835.1">
    <property type="nucleotide sequence ID" value="XM_031574975.2"/>
</dbReference>
<evidence type="ECO:0000313" key="6">
    <source>
        <dbReference type="RefSeq" id="XP_031430835.1"/>
    </source>
</evidence>
<keyword evidence="1 6" id="KW-0378">Hydrolase</keyword>
<dbReference type="GO" id="GO:0006282">
    <property type="term" value="P:regulation of DNA repair"/>
    <property type="evidence" value="ECO:0007669"/>
    <property type="project" value="InterPro"/>
</dbReference>
<evidence type="ECO:0000256" key="3">
    <source>
        <dbReference type="SAM" id="MobiDB-lite"/>
    </source>
</evidence>
<dbReference type="PANTHER" id="PTHR24006">
    <property type="entry name" value="UBIQUITIN CARBOXYL-TERMINAL HYDROLASE"/>
    <property type="match status" value="1"/>
</dbReference>
<dbReference type="GO" id="GO:0005829">
    <property type="term" value="C:cytosol"/>
    <property type="evidence" value="ECO:0007669"/>
    <property type="project" value="TreeGrafter"/>
</dbReference>
<gene>
    <name evidence="6" type="primary">usp1</name>
</gene>
<feature type="region of interest" description="Disordered" evidence="3">
    <location>
        <begin position="225"/>
        <end position="430"/>
    </location>
</feature>
<feature type="domain" description="USP" evidence="4">
    <location>
        <begin position="84"/>
        <end position="808"/>
    </location>
</feature>
<dbReference type="SUPFAM" id="SSF54001">
    <property type="entry name" value="Cysteine proteinases"/>
    <property type="match status" value="1"/>
</dbReference>
<dbReference type="KEGG" id="char:105913187"/>
<dbReference type="OrthoDB" id="10062454at2759"/>
<feature type="compositionally biased region" description="Basic and acidic residues" evidence="3">
    <location>
        <begin position="477"/>
        <end position="492"/>
    </location>
</feature>
<dbReference type="AlphaFoldDB" id="A0A6P8G6C1"/>
<feature type="compositionally biased region" description="Basic and acidic residues" evidence="3">
    <location>
        <begin position="344"/>
        <end position="355"/>
    </location>
</feature>
<dbReference type="GO" id="GO:0004197">
    <property type="term" value="F:cysteine-type endopeptidase activity"/>
    <property type="evidence" value="ECO:0007669"/>
    <property type="project" value="InterPro"/>
</dbReference>
<dbReference type="GO" id="GO:0004843">
    <property type="term" value="F:cysteine-type deubiquitinase activity"/>
    <property type="evidence" value="ECO:0007669"/>
    <property type="project" value="UniProtKB-UniRule"/>
</dbReference>
<evidence type="ECO:0000259" key="4">
    <source>
        <dbReference type="PROSITE" id="PS50235"/>
    </source>
</evidence>
<evidence type="ECO:0000256" key="1">
    <source>
        <dbReference type="RuleBase" id="RU366025"/>
    </source>
</evidence>
<dbReference type="Proteomes" id="UP000515152">
    <property type="component" value="Chromosome 10"/>
</dbReference>
<keyword evidence="1" id="KW-0788">Thiol protease</keyword>
<feature type="compositionally biased region" description="Basic and acidic residues" evidence="3">
    <location>
        <begin position="407"/>
        <end position="425"/>
    </location>
</feature>